<dbReference type="Pfam" id="PF12697">
    <property type="entry name" value="Abhydrolase_6"/>
    <property type="match status" value="1"/>
</dbReference>
<dbReference type="PIRSF" id="PIRSF005211">
    <property type="entry name" value="Ab_hydro_YheT"/>
    <property type="match status" value="1"/>
</dbReference>
<dbReference type="ESTHER" id="prom4-a9bbd7">
    <property type="family name" value="abh_upf0017"/>
</dbReference>
<evidence type="ECO:0000256" key="2">
    <source>
        <dbReference type="PIRSR" id="PIRSR005211-1"/>
    </source>
</evidence>
<dbReference type="RefSeq" id="WP_012195770.1">
    <property type="nucleotide sequence ID" value="NC_009976.1"/>
</dbReference>
<dbReference type="InterPro" id="IPR012020">
    <property type="entry name" value="ABHD4"/>
</dbReference>
<dbReference type="Gene3D" id="3.40.50.1820">
    <property type="entry name" value="alpha/beta hydrolase"/>
    <property type="match status" value="1"/>
</dbReference>
<evidence type="ECO:0000313" key="4">
    <source>
        <dbReference type="EMBL" id="ABX09149.1"/>
    </source>
</evidence>
<name>A9BBD7_PROM4</name>
<evidence type="ECO:0000256" key="1">
    <source>
        <dbReference type="ARBA" id="ARBA00010884"/>
    </source>
</evidence>
<feature type="active site" description="Charge relay system" evidence="2">
    <location>
        <position position="306"/>
    </location>
</feature>
<protein>
    <submittedName>
        <fullName evidence="4">Predicted hydrolase of the alpha/beta-hydrolase fold</fullName>
    </submittedName>
</protein>
<organism evidence="4 5">
    <name type="scientific">Prochlorococcus marinus (strain MIT 9211)</name>
    <dbReference type="NCBI Taxonomy" id="93059"/>
    <lineage>
        <taxon>Bacteria</taxon>
        <taxon>Bacillati</taxon>
        <taxon>Cyanobacteriota</taxon>
        <taxon>Cyanophyceae</taxon>
        <taxon>Synechococcales</taxon>
        <taxon>Prochlorococcaceae</taxon>
        <taxon>Prochlorococcus</taxon>
    </lineage>
</organism>
<feature type="active site" description="Charge relay system" evidence="2">
    <location>
        <position position="165"/>
    </location>
</feature>
<dbReference type="PANTHER" id="PTHR10794">
    <property type="entry name" value="ABHYDROLASE DOMAIN-CONTAINING PROTEIN"/>
    <property type="match status" value="1"/>
</dbReference>
<dbReference type="HOGENOM" id="CLU_032487_0_1_3"/>
<gene>
    <name evidence="4" type="ordered locus">P9211_12181</name>
</gene>
<sequence length="364" mass="40344">MLLKELGIDPFQEKFPWLGGDLQTLRDTFIRDQLLPATGEIIQIEIPSMPNKERGAGHLIAFLNRPHKSLEIRGVILILHGLGGSSRRSGLRRMALNFLKAGFAVLRLNLRGADPGRKFAPGTYSAKCDSDLKPVLVKAREICRSLALTENCKPESLPLFGVGISLGGTILLNAYSGLAHHSIFQNQAVLDGLACISSPLDLVECSAAIERPRNRFYQNWLLRRLVKQTIADPFGLIDAERDALIGRNNSSLLKVSSIRLFDSAITAPRWGYKDVDEYYEKASPLKKLLGDPYDLPNTLFVQSLDDPWVPSAALRKLSEKMGSYKPPFKVDICLSSRGGHNGFHGVNGCWSDEVVKRWLIKLAS</sequence>
<evidence type="ECO:0000259" key="3">
    <source>
        <dbReference type="Pfam" id="PF12697"/>
    </source>
</evidence>
<keyword evidence="4" id="KW-0378">Hydrolase</keyword>
<dbReference type="STRING" id="93059.P9211_12181"/>
<feature type="active site" description="Charge relay system" evidence="2">
    <location>
        <position position="340"/>
    </location>
</feature>
<proteinExistence type="inferred from homology"/>
<dbReference type="KEGG" id="pmj:P9211_12181"/>
<comment type="similarity">
    <text evidence="1">Belongs to the AB hydrolase superfamily. AB hydrolase 4 family.</text>
</comment>
<dbReference type="eggNOG" id="COG0429">
    <property type="taxonomic scope" value="Bacteria"/>
</dbReference>
<dbReference type="InterPro" id="IPR050960">
    <property type="entry name" value="AB_hydrolase_4_sf"/>
</dbReference>
<accession>A9BBD7</accession>
<dbReference type="Proteomes" id="UP000000788">
    <property type="component" value="Chromosome"/>
</dbReference>
<evidence type="ECO:0000313" key="5">
    <source>
        <dbReference type="Proteomes" id="UP000000788"/>
    </source>
</evidence>
<keyword evidence="5" id="KW-1185">Reference proteome</keyword>
<dbReference type="GO" id="GO:0047372">
    <property type="term" value="F:monoacylglycerol lipase activity"/>
    <property type="evidence" value="ECO:0007669"/>
    <property type="project" value="TreeGrafter"/>
</dbReference>
<dbReference type="EMBL" id="CP000878">
    <property type="protein sequence ID" value="ABX09149.1"/>
    <property type="molecule type" value="Genomic_DNA"/>
</dbReference>
<dbReference type="PANTHER" id="PTHR10794:SF63">
    <property type="entry name" value="ALPHA_BETA HYDROLASE 1, ISOFORM A"/>
    <property type="match status" value="1"/>
</dbReference>
<dbReference type="InterPro" id="IPR000073">
    <property type="entry name" value="AB_hydrolase_1"/>
</dbReference>
<reference evidence="4 5" key="1">
    <citation type="journal article" date="2007" name="PLoS Genet.">
        <title>Patterns and implications of gene gain and loss in the evolution of Prochlorococcus.</title>
        <authorList>
            <person name="Kettler G.C."/>
            <person name="Martiny A.C."/>
            <person name="Huang K."/>
            <person name="Zucker J."/>
            <person name="Coleman M.L."/>
            <person name="Rodrigue S."/>
            <person name="Chen F."/>
            <person name="Lapidus A."/>
            <person name="Ferriera S."/>
            <person name="Johnson J."/>
            <person name="Steglich C."/>
            <person name="Church G.M."/>
            <person name="Richardson P."/>
            <person name="Chisholm S.W."/>
        </authorList>
    </citation>
    <scope>NUCLEOTIDE SEQUENCE [LARGE SCALE GENOMIC DNA]</scope>
    <source>
        <strain evidence="5">MIT 9211</strain>
    </source>
</reference>
<dbReference type="InterPro" id="IPR029058">
    <property type="entry name" value="AB_hydrolase_fold"/>
</dbReference>
<dbReference type="AlphaFoldDB" id="A9BBD7"/>
<dbReference type="SUPFAM" id="SSF53474">
    <property type="entry name" value="alpha/beta-Hydrolases"/>
    <property type="match status" value="1"/>
</dbReference>
<dbReference type="GO" id="GO:0034338">
    <property type="term" value="F:short-chain carboxylesterase activity"/>
    <property type="evidence" value="ECO:0007669"/>
    <property type="project" value="TreeGrafter"/>
</dbReference>
<feature type="domain" description="AB hydrolase-1" evidence="3">
    <location>
        <begin position="76"/>
        <end position="317"/>
    </location>
</feature>